<evidence type="ECO:0000256" key="1">
    <source>
        <dbReference type="ARBA" id="ARBA00005254"/>
    </source>
</evidence>
<evidence type="ECO:0000313" key="4">
    <source>
        <dbReference type="Proteomes" id="UP000008142"/>
    </source>
</evidence>
<organism evidence="4">
    <name type="scientific">Ajellomyces capsulatus (strain H88)</name>
    <name type="common">Darling's disease fungus</name>
    <name type="synonym">Histoplasma capsulatum</name>
    <dbReference type="NCBI Taxonomy" id="544711"/>
    <lineage>
        <taxon>Eukaryota</taxon>
        <taxon>Fungi</taxon>
        <taxon>Dikarya</taxon>
        <taxon>Ascomycota</taxon>
        <taxon>Pezizomycotina</taxon>
        <taxon>Eurotiomycetes</taxon>
        <taxon>Eurotiomycetidae</taxon>
        <taxon>Onygenales</taxon>
        <taxon>Ajellomycetaceae</taxon>
        <taxon>Histoplasma</taxon>
    </lineage>
</organism>
<proteinExistence type="inferred from homology"/>
<comment type="similarity">
    <text evidence="1">Belongs to the enoyl-CoA hydratase/isomerase family.</text>
</comment>
<dbReference type="Proteomes" id="UP000008142">
    <property type="component" value="Unassembled WGS sequence"/>
</dbReference>
<accession>F0UNH9</accession>
<dbReference type="GO" id="GO:0006635">
    <property type="term" value="P:fatty acid beta-oxidation"/>
    <property type="evidence" value="ECO:0007669"/>
    <property type="project" value="TreeGrafter"/>
</dbReference>
<dbReference type="STRING" id="544711.F0UNH9"/>
<dbReference type="InterPro" id="IPR029045">
    <property type="entry name" value="ClpP/crotonase-like_dom_sf"/>
</dbReference>
<name>F0UNH9_AJEC8</name>
<reference evidence="4" key="1">
    <citation type="submission" date="2008-07" db="EMBL/GenBank/DDBJ databases">
        <title>Annotation of Ajellomyces capsulatus strain H88.</title>
        <authorList>
            <person name="Champion M."/>
            <person name="Cuomo C."/>
            <person name="Ma L.-J."/>
            <person name="Henn M.R."/>
            <person name="Sil A."/>
            <person name="Goldman B."/>
            <person name="Young S.K."/>
            <person name="Kodira C.D."/>
            <person name="Zeng Q."/>
            <person name="Koehrsen M."/>
            <person name="Alvarado L."/>
            <person name="Berlin A."/>
            <person name="Borenstein D."/>
            <person name="Chen Z."/>
            <person name="Engels R."/>
            <person name="Freedman E."/>
            <person name="Gellesch M."/>
            <person name="Goldberg J."/>
            <person name="Griggs A."/>
            <person name="Gujja S."/>
            <person name="Heiman D."/>
            <person name="Hepburn T."/>
            <person name="Howarth C."/>
            <person name="Jen D."/>
            <person name="Larson L."/>
            <person name="Lewis B."/>
            <person name="Mehta T."/>
            <person name="Park D."/>
            <person name="Pearson M."/>
            <person name="Roberts A."/>
            <person name="Saif S."/>
            <person name="Shea T."/>
            <person name="Shenoy N."/>
            <person name="Sisk P."/>
            <person name="Stolte C."/>
            <person name="Sykes S."/>
            <person name="Walk T."/>
            <person name="White J."/>
            <person name="Yandava C."/>
            <person name="Klein B."/>
            <person name="McEwen J.G."/>
            <person name="Puccia R."/>
            <person name="Goldman G.H."/>
            <person name="Felipe M.S."/>
            <person name="Nino-Vega G."/>
            <person name="San-Blas G."/>
            <person name="Taylor J."/>
            <person name="Mendoza L."/>
            <person name="Galagan J."/>
            <person name="Nusbaum C."/>
            <person name="Birren B."/>
        </authorList>
    </citation>
    <scope>NUCLEOTIDE SEQUENCE [LARGE SCALE GENOMIC DNA]</scope>
    <source>
        <strain evidence="4">H88</strain>
    </source>
</reference>
<dbReference type="HOGENOM" id="CLU_1137736_0_0_1"/>
<dbReference type="InterPro" id="IPR001753">
    <property type="entry name" value="Enoyl-CoA_hydra/iso"/>
</dbReference>
<sequence>MAGRDDKANSSTVICDSSADIAEMAAISPSHAAARAFISKVHADCKGIRGCPVPILCHISGLALDAGLEIVASCDMRVASSNAWLGMSETRMGVSSVVKTALLSGLIGWGRARRMLLLGETIGAREALEWGLLEKVVEPEELDDAVAGQSIMARGLSRQYTQNGLVIHDCPLLEKTFVRERGADDCHEECYAESVIDSADGAPLLCVMAAGTRPEGRSTRMSSGPERLKKLSRPNGAAASRNAL</sequence>
<feature type="region of interest" description="Disordered" evidence="2">
    <location>
        <begin position="214"/>
        <end position="244"/>
    </location>
</feature>
<dbReference type="AlphaFoldDB" id="F0UNH9"/>
<dbReference type="OrthoDB" id="410701at2759"/>
<protein>
    <submittedName>
        <fullName evidence="3">Enoyl-CoA hydratase</fullName>
    </submittedName>
</protein>
<dbReference type="PANTHER" id="PTHR11941">
    <property type="entry name" value="ENOYL-COA HYDRATASE-RELATED"/>
    <property type="match status" value="1"/>
</dbReference>
<evidence type="ECO:0000256" key="2">
    <source>
        <dbReference type="SAM" id="MobiDB-lite"/>
    </source>
</evidence>
<dbReference type="CDD" id="cd06558">
    <property type="entry name" value="crotonase-like"/>
    <property type="match status" value="1"/>
</dbReference>
<dbReference type="SUPFAM" id="SSF52096">
    <property type="entry name" value="ClpP/crotonase"/>
    <property type="match status" value="1"/>
</dbReference>
<dbReference type="PANTHER" id="PTHR11941:SF171">
    <property type="entry name" value="SD19268P"/>
    <property type="match status" value="1"/>
</dbReference>
<dbReference type="GO" id="GO:0005739">
    <property type="term" value="C:mitochondrion"/>
    <property type="evidence" value="ECO:0007669"/>
    <property type="project" value="TreeGrafter"/>
</dbReference>
<evidence type="ECO:0000313" key="3">
    <source>
        <dbReference type="EMBL" id="EGC46794.1"/>
    </source>
</evidence>
<dbReference type="Pfam" id="PF00378">
    <property type="entry name" value="ECH_1"/>
    <property type="match status" value="1"/>
</dbReference>
<dbReference type="Gene3D" id="3.90.226.10">
    <property type="entry name" value="2-enoyl-CoA Hydratase, Chain A, domain 1"/>
    <property type="match status" value="1"/>
</dbReference>
<gene>
    <name evidence="3" type="ORF">HCEG_06009</name>
</gene>
<dbReference type="EMBL" id="DS990640">
    <property type="protein sequence ID" value="EGC46794.1"/>
    <property type="molecule type" value="Genomic_DNA"/>
</dbReference>